<sequence length="512" mass="56494">MKKHMRKNAVVAIILSTSLLAACSNTSPSAETTSKGEASSKPSAAPMKIEIMQDETVTSADGPGFPKDDFVKNELNKKLNIDLTMTLDTSDYLAKLNTRMAGGNFPDVMLLMKEQVQQYAQNGVLLDMGPYLDKLTDYKKFVGADDVKKGVVSGKQYALPKAPGFATNTYWIRKDWLDKLNLAVPTTVDELFNVAKAFTENDPDGNGKKDTLGITGVGIDTFGPVFGAYGVTASAATLTVLNKDKIVNSLYDPAMKDALTTVKKFIDAGVVDPEFMSNKPNTSKDKAFQGKIGIIFDGWSGIIKEATVKIWKQANPNADWVQLSAPKGPNGLQYVSKVDIASTGKMLAFPKALEKQPEKINKIIELLNYVSTTEGNRLVDYGLKDVHYKADGDKITITDQGLKESGYTFVYQLTGRPELAYLQTKFPGQAKYIEFEKNLPRLQVIDKFIDMPNGYNKADAERFIQEELTKFIYDKTPITDYSKFLATLESTFSYKVYTDAVTKQAKDLGLTK</sequence>
<dbReference type="SUPFAM" id="SSF53850">
    <property type="entry name" value="Periplasmic binding protein-like II"/>
    <property type="match status" value="1"/>
</dbReference>
<organism evidence="8 9">
    <name type="scientific">Paenibacillus plantarum</name>
    <dbReference type="NCBI Taxonomy" id="2654975"/>
    <lineage>
        <taxon>Bacteria</taxon>
        <taxon>Bacillati</taxon>
        <taxon>Bacillota</taxon>
        <taxon>Bacilli</taxon>
        <taxon>Bacillales</taxon>
        <taxon>Paenibacillaceae</taxon>
        <taxon>Paenibacillus</taxon>
    </lineage>
</organism>
<dbReference type="Pfam" id="PF13416">
    <property type="entry name" value="SBP_bac_8"/>
    <property type="match status" value="1"/>
</dbReference>
<dbReference type="RefSeq" id="WP_171628522.1">
    <property type="nucleotide sequence ID" value="NZ_WHNY01000005.1"/>
</dbReference>
<keyword evidence="5" id="KW-0449">Lipoprotein</keyword>
<gene>
    <name evidence="8" type="ORF">GC096_01395</name>
</gene>
<dbReference type="InterPro" id="IPR050490">
    <property type="entry name" value="Bact_solute-bd_prot1"/>
</dbReference>
<dbReference type="Proteomes" id="UP000653578">
    <property type="component" value="Unassembled WGS sequence"/>
</dbReference>
<comment type="caution">
    <text evidence="8">The sequence shown here is derived from an EMBL/GenBank/DDBJ whole genome shotgun (WGS) entry which is preliminary data.</text>
</comment>
<dbReference type="PANTHER" id="PTHR43649">
    <property type="entry name" value="ARABINOSE-BINDING PROTEIN-RELATED"/>
    <property type="match status" value="1"/>
</dbReference>
<feature type="region of interest" description="Disordered" evidence="6">
    <location>
        <begin position="25"/>
        <end position="46"/>
    </location>
</feature>
<accession>A0ABX1X2R2</accession>
<protein>
    <submittedName>
        <fullName evidence="8">Extracellular solute-binding protein</fullName>
    </submittedName>
</protein>
<keyword evidence="3" id="KW-0472">Membrane</keyword>
<evidence type="ECO:0000256" key="3">
    <source>
        <dbReference type="ARBA" id="ARBA00023136"/>
    </source>
</evidence>
<evidence type="ECO:0000256" key="4">
    <source>
        <dbReference type="ARBA" id="ARBA00023139"/>
    </source>
</evidence>
<dbReference type="InterPro" id="IPR006059">
    <property type="entry name" value="SBP"/>
</dbReference>
<evidence type="ECO:0000256" key="7">
    <source>
        <dbReference type="SAM" id="SignalP"/>
    </source>
</evidence>
<evidence type="ECO:0000256" key="2">
    <source>
        <dbReference type="ARBA" id="ARBA00022729"/>
    </source>
</evidence>
<evidence type="ECO:0000256" key="1">
    <source>
        <dbReference type="ARBA" id="ARBA00022475"/>
    </source>
</evidence>
<keyword evidence="4" id="KW-0564">Palmitate</keyword>
<evidence type="ECO:0000256" key="5">
    <source>
        <dbReference type="ARBA" id="ARBA00023288"/>
    </source>
</evidence>
<keyword evidence="9" id="KW-1185">Reference proteome</keyword>
<name>A0ABX1X2R2_9BACL</name>
<feature type="signal peptide" evidence="7">
    <location>
        <begin position="1"/>
        <end position="21"/>
    </location>
</feature>
<feature type="compositionally biased region" description="Polar residues" evidence="6">
    <location>
        <begin position="25"/>
        <end position="42"/>
    </location>
</feature>
<reference evidence="8 9" key="1">
    <citation type="submission" date="2019-10" db="EMBL/GenBank/DDBJ databases">
        <title>Description of Paenibacillus humi sp. nov.</title>
        <authorList>
            <person name="Carlier A."/>
            <person name="Qi S."/>
        </authorList>
    </citation>
    <scope>NUCLEOTIDE SEQUENCE [LARGE SCALE GENOMIC DNA]</scope>
    <source>
        <strain evidence="8 9">LMG 31461</strain>
    </source>
</reference>
<dbReference type="EMBL" id="WHNY01000005">
    <property type="protein sequence ID" value="NOU62699.1"/>
    <property type="molecule type" value="Genomic_DNA"/>
</dbReference>
<proteinExistence type="predicted"/>
<dbReference type="PANTHER" id="PTHR43649:SF33">
    <property type="entry name" value="POLYGALACTURONAN_RHAMNOGALACTURONAN-BINDING PROTEIN YTCQ"/>
    <property type="match status" value="1"/>
</dbReference>
<dbReference type="Gene3D" id="3.40.190.10">
    <property type="entry name" value="Periplasmic binding protein-like II"/>
    <property type="match status" value="2"/>
</dbReference>
<feature type="chain" id="PRO_5045421898" evidence="7">
    <location>
        <begin position="22"/>
        <end position="512"/>
    </location>
</feature>
<dbReference type="PROSITE" id="PS51257">
    <property type="entry name" value="PROKAR_LIPOPROTEIN"/>
    <property type="match status" value="1"/>
</dbReference>
<keyword evidence="1" id="KW-1003">Cell membrane</keyword>
<evidence type="ECO:0000313" key="8">
    <source>
        <dbReference type="EMBL" id="NOU62699.1"/>
    </source>
</evidence>
<evidence type="ECO:0000256" key="6">
    <source>
        <dbReference type="SAM" id="MobiDB-lite"/>
    </source>
</evidence>
<evidence type="ECO:0000313" key="9">
    <source>
        <dbReference type="Proteomes" id="UP000653578"/>
    </source>
</evidence>
<keyword evidence="2 7" id="KW-0732">Signal</keyword>